<evidence type="ECO:0000256" key="2">
    <source>
        <dbReference type="ARBA" id="ARBA00023125"/>
    </source>
</evidence>
<proteinExistence type="predicted"/>
<gene>
    <name evidence="6" type="ORF">FQ775_09525</name>
</gene>
<organism evidence="6 7">
    <name type="scientific">Nitratireductor mangrovi</name>
    <dbReference type="NCBI Taxonomy" id="2599600"/>
    <lineage>
        <taxon>Bacteria</taxon>
        <taxon>Pseudomonadati</taxon>
        <taxon>Pseudomonadota</taxon>
        <taxon>Alphaproteobacteria</taxon>
        <taxon>Hyphomicrobiales</taxon>
        <taxon>Phyllobacteriaceae</taxon>
        <taxon>Nitratireductor</taxon>
    </lineage>
</organism>
<protein>
    <submittedName>
        <fullName evidence="6">TetR/AcrR family transcriptional regulator</fullName>
    </submittedName>
</protein>
<evidence type="ECO:0000259" key="5">
    <source>
        <dbReference type="PROSITE" id="PS50977"/>
    </source>
</evidence>
<evidence type="ECO:0000313" key="6">
    <source>
        <dbReference type="EMBL" id="QDZ00600.1"/>
    </source>
</evidence>
<dbReference type="InterPro" id="IPR041669">
    <property type="entry name" value="TetR_C_15"/>
</dbReference>
<keyword evidence="3" id="KW-0804">Transcription</keyword>
<feature type="DNA-binding region" description="H-T-H motif" evidence="4">
    <location>
        <begin position="43"/>
        <end position="62"/>
    </location>
</feature>
<evidence type="ECO:0000256" key="3">
    <source>
        <dbReference type="ARBA" id="ARBA00023163"/>
    </source>
</evidence>
<dbReference type="Proteomes" id="UP000321389">
    <property type="component" value="Chromosome"/>
</dbReference>
<evidence type="ECO:0000313" key="7">
    <source>
        <dbReference type="Proteomes" id="UP000321389"/>
    </source>
</evidence>
<dbReference type="Pfam" id="PF17918">
    <property type="entry name" value="TetR_C_15"/>
    <property type="match status" value="1"/>
</dbReference>
<dbReference type="OrthoDB" id="9808189at2"/>
<dbReference type="EMBL" id="CP042301">
    <property type="protein sequence ID" value="QDZ00600.1"/>
    <property type="molecule type" value="Genomic_DNA"/>
</dbReference>
<dbReference type="Gene3D" id="1.10.357.10">
    <property type="entry name" value="Tetracycline Repressor, domain 2"/>
    <property type="match status" value="1"/>
</dbReference>
<keyword evidence="1" id="KW-0805">Transcription regulation</keyword>
<dbReference type="PRINTS" id="PR00455">
    <property type="entry name" value="HTHTETR"/>
</dbReference>
<feature type="domain" description="HTH tetR-type" evidence="5">
    <location>
        <begin position="20"/>
        <end position="80"/>
    </location>
</feature>
<accession>A0A5B8KYT0</accession>
<dbReference type="InterPro" id="IPR001647">
    <property type="entry name" value="HTH_TetR"/>
</dbReference>
<keyword evidence="2 4" id="KW-0238">DNA-binding</keyword>
<dbReference type="RefSeq" id="WP_146299248.1">
    <property type="nucleotide sequence ID" value="NZ_CP042301.2"/>
</dbReference>
<dbReference type="KEGG" id="niy:FQ775_09525"/>
<name>A0A5B8KYT0_9HYPH</name>
<dbReference type="SUPFAM" id="SSF46689">
    <property type="entry name" value="Homeodomain-like"/>
    <property type="match status" value="1"/>
</dbReference>
<keyword evidence="7" id="KW-1185">Reference proteome</keyword>
<dbReference type="PROSITE" id="PS50977">
    <property type="entry name" value="HTH_TETR_2"/>
    <property type="match status" value="1"/>
</dbReference>
<dbReference type="PANTHER" id="PTHR30055:SF234">
    <property type="entry name" value="HTH-TYPE TRANSCRIPTIONAL REGULATOR BETI"/>
    <property type="match status" value="1"/>
</dbReference>
<sequence>MNATVGKLNPRKSPLQGRSRATCEAVMEAAARILEQDGRQGLTTNHVAERAGISVGSLYQYYPGKEAILAALIRQMRREMLADFEAAVVASRDANLAGTAKALVRAAVKHHLRRPALAQALEREEADLPLDEETMALKAKLRALVIGVLAERGVGDAETVAFDLIAMCHGMVEAAVQTGERDFDGLCRRLDRAVLGYLGAPGAA</sequence>
<dbReference type="PANTHER" id="PTHR30055">
    <property type="entry name" value="HTH-TYPE TRANSCRIPTIONAL REGULATOR RUTR"/>
    <property type="match status" value="1"/>
</dbReference>
<dbReference type="InterPro" id="IPR050109">
    <property type="entry name" value="HTH-type_TetR-like_transc_reg"/>
</dbReference>
<evidence type="ECO:0000256" key="4">
    <source>
        <dbReference type="PROSITE-ProRule" id="PRU00335"/>
    </source>
</evidence>
<dbReference type="InterPro" id="IPR009057">
    <property type="entry name" value="Homeodomain-like_sf"/>
</dbReference>
<dbReference type="Pfam" id="PF00440">
    <property type="entry name" value="TetR_N"/>
    <property type="match status" value="1"/>
</dbReference>
<dbReference type="GO" id="GO:0000976">
    <property type="term" value="F:transcription cis-regulatory region binding"/>
    <property type="evidence" value="ECO:0007669"/>
    <property type="project" value="TreeGrafter"/>
</dbReference>
<evidence type="ECO:0000256" key="1">
    <source>
        <dbReference type="ARBA" id="ARBA00023015"/>
    </source>
</evidence>
<dbReference type="GO" id="GO:0003700">
    <property type="term" value="F:DNA-binding transcription factor activity"/>
    <property type="evidence" value="ECO:0007669"/>
    <property type="project" value="TreeGrafter"/>
</dbReference>
<dbReference type="AlphaFoldDB" id="A0A5B8KYT0"/>
<reference evidence="6" key="1">
    <citation type="submission" date="2020-04" db="EMBL/GenBank/DDBJ databases">
        <title>Nitratireductor sp. nov. isolated from mangrove soil.</title>
        <authorList>
            <person name="Ye Y."/>
        </authorList>
    </citation>
    <scope>NUCLEOTIDE SEQUENCE</scope>
    <source>
        <strain evidence="6">SY7</strain>
    </source>
</reference>